<reference evidence="2" key="1">
    <citation type="submission" date="2019-09" db="EMBL/GenBank/DDBJ databases">
        <title>In-depth cultivation of the pig gut microbiome towards novel bacterial diversity and tailored functional studies.</title>
        <authorList>
            <person name="Wylensek D."/>
            <person name="Hitch T.C.A."/>
            <person name="Clavel T."/>
        </authorList>
    </citation>
    <scope>NUCLEOTIDE SEQUENCE</scope>
    <source>
        <strain evidence="2">RF-744-FAT-WT-3</strain>
    </source>
</reference>
<accession>A0A6A8MD49</accession>
<organism evidence="2">
    <name type="scientific">Baileyella intestinalis</name>
    <dbReference type="NCBI Taxonomy" id="2606709"/>
    <lineage>
        <taxon>Bacteria</taxon>
        <taxon>Bacillati</taxon>
        <taxon>Bacillota</taxon>
        <taxon>Clostridia</taxon>
        <taxon>Peptostreptococcales</taxon>
        <taxon>Anaerovoracaceae</taxon>
        <taxon>Baileyella</taxon>
    </lineage>
</organism>
<feature type="transmembrane region" description="Helical" evidence="1">
    <location>
        <begin position="61"/>
        <end position="81"/>
    </location>
</feature>
<feature type="transmembrane region" description="Helical" evidence="1">
    <location>
        <begin position="101"/>
        <end position="123"/>
    </location>
</feature>
<keyword evidence="1" id="KW-0812">Transmembrane</keyword>
<dbReference type="EMBL" id="VUNB01000007">
    <property type="protein sequence ID" value="MST69606.1"/>
    <property type="molecule type" value="Genomic_DNA"/>
</dbReference>
<evidence type="ECO:0000256" key="1">
    <source>
        <dbReference type="SAM" id="Phobius"/>
    </source>
</evidence>
<dbReference type="AlphaFoldDB" id="A0A6A8MD49"/>
<keyword evidence="1" id="KW-1133">Transmembrane helix</keyword>
<comment type="caution">
    <text evidence="2">The sequence shown here is derived from an EMBL/GenBank/DDBJ whole genome shotgun (WGS) entry which is preliminary data.</text>
</comment>
<protein>
    <submittedName>
        <fullName evidence="2">Uncharacterized protein</fullName>
    </submittedName>
</protein>
<evidence type="ECO:0000313" key="2">
    <source>
        <dbReference type="EMBL" id="MST69606.1"/>
    </source>
</evidence>
<gene>
    <name evidence="2" type="ORF">FYJ66_08430</name>
</gene>
<keyword evidence="1" id="KW-0472">Membrane</keyword>
<name>A0A6A8MD49_9FIRM</name>
<sequence>MACFVVPAAEAVIVKAIELHQKKKEMKGEAVTAHAQINMESHGSVAKTSANGIPFSRKLNWLVKLLAGGSFLLAFEHIWHGEVTPWFPFLTAASTGDTMEMLHEMATTGVGMAALVTLVWVALCKLAERSVKNVAEEVK</sequence>
<dbReference type="RefSeq" id="WP_154573078.1">
    <property type="nucleotide sequence ID" value="NZ_VUNB01000007.1"/>
</dbReference>
<proteinExistence type="predicted"/>